<dbReference type="SUPFAM" id="SSF46966">
    <property type="entry name" value="Spectrin repeat"/>
    <property type="match status" value="1"/>
</dbReference>
<dbReference type="Pfam" id="PF00435">
    <property type="entry name" value="Spectrin"/>
    <property type="match status" value="1"/>
</dbReference>
<keyword evidence="3" id="KW-1185">Reference proteome</keyword>
<feature type="non-terminal residue" evidence="2">
    <location>
        <position position="1"/>
    </location>
</feature>
<protein>
    <submittedName>
        <fullName evidence="2">Uncharacterized protein</fullName>
    </submittedName>
</protein>
<dbReference type="Gene3D" id="1.20.58.60">
    <property type="match status" value="1"/>
</dbReference>
<reference evidence="2" key="1">
    <citation type="submission" date="2021-02" db="EMBL/GenBank/DDBJ databases">
        <authorList>
            <person name="Nowell W R."/>
        </authorList>
    </citation>
    <scope>NUCLEOTIDE SEQUENCE</scope>
</reference>
<organism evidence="2 3">
    <name type="scientific">Rotaria magnacalcarata</name>
    <dbReference type="NCBI Taxonomy" id="392030"/>
    <lineage>
        <taxon>Eukaryota</taxon>
        <taxon>Metazoa</taxon>
        <taxon>Spiralia</taxon>
        <taxon>Gnathifera</taxon>
        <taxon>Rotifera</taxon>
        <taxon>Eurotatoria</taxon>
        <taxon>Bdelloidea</taxon>
        <taxon>Philodinida</taxon>
        <taxon>Philodinidae</taxon>
        <taxon>Rotaria</taxon>
    </lineage>
</organism>
<proteinExistence type="predicted"/>
<dbReference type="AlphaFoldDB" id="A0A821MCZ3"/>
<feature type="region of interest" description="Disordered" evidence="1">
    <location>
        <begin position="60"/>
        <end position="80"/>
    </location>
</feature>
<dbReference type="InterPro" id="IPR002017">
    <property type="entry name" value="Spectrin_repeat"/>
</dbReference>
<feature type="compositionally biased region" description="Basic and acidic residues" evidence="1">
    <location>
        <begin position="70"/>
        <end position="80"/>
    </location>
</feature>
<feature type="compositionally biased region" description="Polar residues" evidence="1">
    <location>
        <begin position="60"/>
        <end position="69"/>
    </location>
</feature>
<sequence>YYYFFRCIGEKLHQLRTDDLGHNLLSVQNLLTRHETFEAGLNNFEHEGIRSVTDLKEELVSTNRANTSNEQREKIQARHE</sequence>
<name>A0A821MCZ3_9BILA</name>
<feature type="non-terminal residue" evidence="2">
    <location>
        <position position="80"/>
    </location>
</feature>
<dbReference type="EMBL" id="CAJOBG010118151">
    <property type="protein sequence ID" value="CAF4767638.1"/>
    <property type="molecule type" value="Genomic_DNA"/>
</dbReference>
<comment type="caution">
    <text evidence="2">The sequence shown here is derived from an EMBL/GenBank/DDBJ whole genome shotgun (WGS) entry which is preliminary data.</text>
</comment>
<evidence type="ECO:0000256" key="1">
    <source>
        <dbReference type="SAM" id="MobiDB-lite"/>
    </source>
</evidence>
<dbReference type="Proteomes" id="UP000663866">
    <property type="component" value="Unassembled WGS sequence"/>
</dbReference>
<gene>
    <name evidence="2" type="ORF">OVN521_LOCUS50716</name>
</gene>
<evidence type="ECO:0000313" key="2">
    <source>
        <dbReference type="EMBL" id="CAF4767638.1"/>
    </source>
</evidence>
<accession>A0A821MCZ3</accession>
<evidence type="ECO:0000313" key="3">
    <source>
        <dbReference type="Proteomes" id="UP000663866"/>
    </source>
</evidence>